<protein>
    <recommendedName>
        <fullName evidence="3">acid phosphatase</fullName>
        <ecNumber evidence="3">3.1.3.2</ecNumber>
    </recommendedName>
</protein>
<comment type="similarity">
    <text evidence="2">Belongs to the histidine acid phosphatase family.</text>
</comment>
<evidence type="ECO:0000256" key="4">
    <source>
        <dbReference type="ARBA" id="ARBA00022729"/>
    </source>
</evidence>
<dbReference type="Proteomes" id="UP000681722">
    <property type="component" value="Unassembled WGS sequence"/>
</dbReference>
<dbReference type="Proteomes" id="UP000663829">
    <property type="component" value="Unassembled WGS sequence"/>
</dbReference>
<evidence type="ECO:0000256" key="5">
    <source>
        <dbReference type="ARBA" id="ARBA00022801"/>
    </source>
</evidence>
<keyword evidence="4" id="KW-0732">Signal</keyword>
<keyword evidence="6" id="KW-1015">Disulfide bond</keyword>
<evidence type="ECO:0000313" key="10">
    <source>
        <dbReference type="EMBL" id="CAF3492681.1"/>
    </source>
</evidence>
<reference evidence="9" key="1">
    <citation type="submission" date="2021-02" db="EMBL/GenBank/DDBJ databases">
        <authorList>
            <person name="Nowell W R."/>
        </authorList>
    </citation>
    <scope>NUCLEOTIDE SEQUENCE</scope>
</reference>
<dbReference type="EC" id="3.1.3.2" evidence="3"/>
<dbReference type="PANTHER" id="PTHR11567">
    <property type="entry name" value="ACID PHOSPHATASE-RELATED"/>
    <property type="match status" value="1"/>
</dbReference>
<evidence type="ECO:0000313" key="11">
    <source>
        <dbReference type="EMBL" id="CAF3576056.1"/>
    </source>
</evidence>
<comment type="caution">
    <text evidence="9">The sequence shown here is derived from an EMBL/GenBank/DDBJ whole genome shotgun (WGS) entry which is preliminary data.</text>
</comment>
<dbReference type="SUPFAM" id="SSF53254">
    <property type="entry name" value="Phosphoglycerate mutase-like"/>
    <property type="match status" value="1"/>
</dbReference>
<keyword evidence="5" id="KW-0378">Hydrolase</keyword>
<dbReference type="CDD" id="cd07061">
    <property type="entry name" value="HP_HAP_like"/>
    <property type="match status" value="1"/>
</dbReference>
<dbReference type="Proteomes" id="UP000677228">
    <property type="component" value="Unassembled WGS sequence"/>
</dbReference>
<dbReference type="InterPro" id="IPR050645">
    <property type="entry name" value="Histidine_acid_phosphatase"/>
</dbReference>
<evidence type="ECO:0000256" key="6">
    <source>
        <dbReference type="ARBA" id="ARBA00023157"/>
    </source>
</evidence>
<name>A0A813S674_9BILA</name>
<evidence type="ECO:0000256" key="7">
    <source>
        <dbReference type="ARBA" id="ARBA00023180"/>
    </source>
</evidence>
<evidence type="ECO:0000256" key="2">
    <source>
        <dbReference type="ARBA" id="ARBA00005375"/>
    </source>
</evidence>
<dbReference type="EMBL" id="CAJNOQ010000357">
    <property type="protein sequence ID" value="CAF0791841.1"/>
    <property type="molecule type" value="Genomic_DNA"/>
</dbReference>
<evidence type="ECO:0000256" key="3">
    <source>
        <dbReference type="ARBA" id="ARBA00012646"/>
    </source>
</evidence>
<dbReference type="GO" id="GO:0003993">
    <property type="term" value="F:acid phosphatase activity"/>
    <property type="evidence" value="ECO:0007669"/>
    <property type="project" value="UniProtKB-EC"/>
</dbReference>
<dbReference type="PANTHER" id="PTHR11567:SF211">
    <property type="entry name" value="PROSTATIC ACID PHOSPHATASE"/>
    <property type="match status" value="1"/>
</dbReference>
<sequence length="391" mass="44374">MFTEVWHPRKYCDPKLIAGHVIFRHGDRTPITNYPKDVVNESFWPNGYGQLTSTGIKQQRNLGRYIRQRYNSILNSTYEAKQITVRSTDYDRTLMSAYSNLLGLYPQLDNSTDISVQPIPVHTVPQNEDYLLGINICPREDQIINEIKNSDEVKNLNIKFAGFFKDLEGYTGFKEIDLFNAWDVADTIFVETLYNVTVPWATKAVQANLSEINDYSFQLSFSRPDSKRIRGGPIIKDILDNIHNLSASTFRNVKLYSAHDTTVSAVLSFLGINYPHQPPYASAVFIDFYQKDDQSYAIKVEYLNETGKLPYPKQLDNCPDYYCPFETFKSIYQPKLPGTVDVECAAKVPAPSTGFGPNGKSLLARSGDLGTLVSRQIPPAETKRNGRMNEI</sequence>
<dbReference type="Gene3D" id="3.40.50.1240">
    <property type="entry name" value="Phosphoglycerate mutase-like"/>
    <property type="match status" value="1"/>
</dbReference>
<evidence type="ECO:0000256" key="1">
    <source>
        <dbReference type="ARBA" id="ARBA00000032"/>
    </source>
</evidence>
<organism evidence="9 12">
    <name type="scientific">Didymodactylos carnosus</name>
    <dbReference type="NCBI Taxonomy" id="1234261"/>
    <lineage>
        <taxon>Eukaryota</taxon>
        <taxon>Metazoa</taxon>
        <taxon>Spiralia</taxon>
        <taxon>Gnathifera</taxon>
        <taxon>Rotifera</taxon>
        <taxon>Eurotatoria</taxon>
        <taxon>Bdelloidea</taxon>
        <taxon>Philodinida</taxon>
        <taxon>Philodinidae</taxon>
        <taxon>Didymodactylos</taxon>
    </lineage>
</organism>
<accession>A0A813S674</accession>
<dbReference type="InterPro" id="IPR029033">
    <property type="entry name" value="His_PPase_superfam"/>
</dbReference>
<dbReference type="AlphaFoldDB" id="A0A813S674"/>
<evidence type="ECO:0000313" key="9">
    <source>
        <dbReference type="EMBL" id="CAF0791841.1"/>
    </source>
</evidence>
<proteinExistence type="inferred from homology"/>
<dbReference type="Pfam" id="PF00328">
    <property type="entry name" value="His_Phos_2"/>
    <property type="match status" value="1"/>
</dbReference>
<dbReference type="EMBL" id="CAJNOK010000003">
    <property type="protein sequence ID" value="CAF0721315.1"/>
    <property type="molecule type" value="Genomic_DNA"/>
</dbReference>
<comment type="catalytic activity">
    <reaction evidence="1">
        <text>a phosphate monoester + H2O = an alcohol + phosphate</text>
        <dbReference type="Rhea" id="RHEA:15017"/>
        <dbReference type="ChEBI" id="CHEBI:15377"/>
        <dbReference type="ChEBI" id="CHEBI:30879"/>
        <dbReference type="ChEBI" id="CHEBI:43474"/>
        <dbReference type="ChEBI" id="CHEBI:67140"/>
        <dbReference type="EC" id="3.1.3.2"/>
    </reaction>
</comment>
<keyword evidence="12" id="KW-1185">Reference proteome</keyword>
<dbReference type="EMBL" id="CAJOBC010000357">
    <property type="protein sequence ID" value="CAF3576056.1"/>
    <property type="molecule type" value="Genomic_DNA"/>
</dbReference>
<dbReference type="EMBL" id="CAJOBA010000003">
    <property type="protein sequence ID" value="CAF3492681.1"/>
    <property type="molecule type" value="Genomic_DNA"/>
</dbReference>
<evidence type="ECO:0000313" key="8">
    <source>
        <dbReference type="EMBL" id="CAF0721315.1"/>
    </source>
</evidence>
<dbReference type="Proteomes" id="UP000682733">
    <property type="component" value="Unassembled WGS sequence"/>
</dbReference>
<dbReference type="InterPro" id="IPR000560">
    <property type="entry name" value="His_Pase_clade-2"/>
</dbReference>
<evidence type="ECO:0000313" key="12">
    <source>
        <dbReference type="Proteomes" id="UP000663829"/>
    </source>
</evidence>
<dbReference type="OrthoDB" id="258392at2759"/>
<keyword evidence="7" id="KW-0325">Glycoprotein</keyword>
<gene>
    <name evidence="9" type="ORF">GPM918_LOCUS3041</name>
    <name evidence="8" type="ORF">OVA965_LOCUS61</name>
    <name evidence="11" type="ORF">SRO942_LOCUS3041</name>
    <name evidence="10" type="ORF">TMI583_LOCUS61</name>
</gene>